<name>A0AAW0D2H8_9AGAR</name>
<comment type="caution">
    <text evidence="2">The sequence shown here is derived from an EMBL/GenBank/DDBJ whole genome shotgun (WGS) entry which is preliminary data.</text>
</comment>
<evidence type="ECO:0000259" key="1">
    <source>
        <dbReference type="Pfam" id="PF00135"/>
    </source>
</evidence>
<dbReference type="GO" id="GO:0016787">
    <property type="term" value="F:hydrolase activity"/>
    <property type="evidence" value="ECO:0007669"/>
    <property type="project" value="UniProtKB-KW"/>
</dbReference>
<dbReference type="SUPFAM" id="SSF53474">
    <property type="entry name" value="alpha/beta-Hydrolases"/>
    <property type="match status" value="1"/>
</dbReference>
<protein>
    <submittedName>
        <fullName evidence="2">Carboxylic ester hydrolase</fullName>
    </submittedName>
</protein>
<dbReference type="EMBL" id="JAWWNJ010000011">
    <property type="protein sequence ID" value="KAK7045097.1"/>
    <property type="molecule type" value="Genomic_DNA"/>
</dbReference>
<keyword evidence="2" id="KW-0378">Hydrolase</keyword>
<dbReference type="PANTHER" id="PTHR11559">
    <property type="entry name" value="CARBOXYLESTERASE"/>
    <property type="match status" value="1"/>
</dbReference>
<feature type="domain" description="Carboxylesterase type B" evidence="1">
    <location>
        <begin position="144"/>
        <end position="425"/>
    </location>
</feature>
<dbReference type="InterPro" id="IPR029058">
    <property type="entry name" value="AB_hydrolase_fold"/>
</dbReference>
<proteinExistence type="predicted"/>
<dbReference type="InterPro" id="IPR002018">
    <property type="entry name" value="CarbesteraseB"/>
</dbReference>
<keyword evidence="3" id="KW-1185">Reference proteome</keyword>
<gene>
    <name evidence="2" type="ORF">R3P38DRAFT_3308786</name>
</gene>
<organism evidence="2 3">
    <name type="scientific">Favolaschia claudopus</name>
    <dbReference type="NCBI Taxonomy" id="2862362"/>
    <lineage>
        <taxon>Eukaryota</taxon>
        <taxon>Fungi</taxon>
        <taxon>Dikarya</taxon>
        <taxon>Basidiomycota</taxon>
        <taxon>Agaricomycotina</taxon>
        <taxon>Agaricomycetes</taxon>
        <taxon>Agaricomycetidae</taxon>
        <taxon>Agaricales</taxon>
        <taxon>Marasmiineae</taxon>
        <taxon>Mycenaceae</taxon>
        <taxon>Favolaschia</taxon>
    </lineage>
</organism>
<sequence length="464" mass="50514">MLPDFLQPIVVAASLVAASDPLVVSLPYGGFRGFVAGNLTQFLGIPFAHSERFRAPTSPIPFRGVRDASEYGPACPQQAMSNFGGGPIITAFPSPQVKTSAQQVPVFVVWGFAIGNSRNDDLRPLVERSIQTKEPILVSYDSGGVSAGSMSTAYLTLQNKYNSNTLFHGAFMQSGAAVHIQPQSAGQSDYDDLVRATQCTGVKDTLDCLRRVPFDTIMAAVNNTPTISSYRSVNLLWAPHVDGDVIARDAWTSINEGLYAKIPLISTMCDDEGTLFSLAAANISTTAEFLDYIHDNFLQDGSPAELKQIARLYTDDPTQGSPFDTGTANIIGPQWKRTSAFIGDMLISSPRRQNVWGSLNKMGKSNMPVGAYHTSDTAIWFTNTTGVYTLGMDSLVNFVKTLDPNGIAAHRTDIWPKWNAASSKERKSSLLTFSDTSVNITADDFRTEAIDSLNEFREKYDGRK</sequence>
<reference evidence="2 3" key="1">
    <citation type="journal article" date="2024" name="J Genomics">
        <title>Draft genome sequencing and assembly of Favolaschia claudopus CIRM-BRFM 2984 isolated from oak limbs.</title>
        <authorList>
            <person name="Navarro D."/>
            <person name="Drula E."/>
            <person name="Chaduli D."/>
            <person name="Cazenave R."/>
            <person name="Ahrendt S."/>
            <person name="Wang J."/>
            <person name="Lipzen A."/>
            <person name="Daum C."/>
            <person name="Barry K."/>
            <person name="Grigoriev I.V."/>
            <person name="Favel A."/>
            <person name="Rosso M.N."/>
            <person name="Martin F."/>
        </authorList>
    </citation>
    <scope>NUCLEOTIDE SEQUENCE [LARGE SCALE GENOMIC DNA]</scope>
    <source>
        <strain evidence="2 3">CIRM-BRFM 2984</strain>
    </source>
</reference>
<dbReference type="Gene3D" id="3.40.50.1820">
    <property type="entry name" value="alpha/beta hydrolase"/>
    <property type="match status" value="2"/>
</dbReference>
<dbReference type="Proteomes" id="UP001362999">
    <property type="component" value="Unassembled WGS sequence"/>
</dbReference>
<dbReference type="Pfam" id="PF00135">
    <property type="entry name" value="COesterase"/>
    <property type="match status" value="2"/>
</dbReference>
<feature type="domain" description="Carboxylesterase type B" evidence="1">
    <location>
        <begin position="22"/>
        <end position="80"/>
    </location>
</feature>
<evidence type="ECO:0000313" key="3">
    <source>
        <dbReference type="Proteomes" id="UP001362999"/>
    </source>
</evidence>
<dbReference type="AlphaFoldDB" id="A0AAW0D2H8"/>
<accession>A0AAW0D2H8</accession>
<dbReference type="InterPro" id="IPR050309">
    <property type="entry name" value="Type-B_Carboxylest/Lipase"/>
</dbReference>
<evidence type="ECO:0000313" key="2">
    <source>
        <dbReference type="EMBL" id="KAK7045097.1"/>
    </source>
</evidence>